<dbReference type="SUPFAM" id="SSF56281">
    <property type="entry name" value="Metallo-hydrolase/oxidoreductase"/>
    <property type="match status" value="1"/>
</dbReference>
<comment type="function">
    <text evidence="9">An RNase that has 5'-3' exonuclease and possibly endonuclease activity. Involved in maturation of rRNA and in some organisms also mRNA maturation and/or decay.</text>
</comment>
<reference evidence="14 15" key="1">
    <citation type="journal article" date="2011" name="J. Bacteriol.">
        <title>Complete genome sequence and updated annotation of Desulfovibrio alaskensis G20.</title>
        <authorList>
            <person name="Hauser L.J."/>
            <person name="Land M.L."/>
            <person name="Brown S.D."/>
            <person name="Larimer F."/>
            <person name="Keller K.L."/>
            <person name="Rapp-Giles B.J."/>
            <person name="Price M.N."/>
            <person name="Lin M."/>
            <person name="Bruce D.C."/>
            <person name="Detter J.C."/>
            <person name="Tapia R."/>
            <person name="Han C.S."/>
            <person name="Goodwin L.A."/>
            <person name="Cheng J.F."/>
            <person name="Pitluck S."/>
            <person name="Copeland A."/>
            <person name="Lucas S."/>
            <person name="Nolan M."/>
            <person name="Lapidus A.L."/>
            <person name="Palumbo A.V."/>
            <person name="Wall J.D."/>
        </authorList>
    </citation>
    <scope>NUCLEOTIDE SEQUENCE [LARGE SCALE GENOMIC DNA]</scope>
    <source>
        <strain evidence="15">ATCC BAA 1058 / DSM 17464 / G20</strain>
    </source>
</reference>
<dbReference type="InterPro" id="IPR004613">
    <property type="entry name" value="RNase_J"/>
</dbReference>
<sequence length="554" mass="61672">MPEHQDPFLTLTPLGGCGEIGLNCTLWSTPAGSVLVDCGLMFPDDYHLGVDVVIPRLEYILAQKERMLGIVLTHGHEDHIGALPWLLPYLQVPIYGSRFTLALVESKLREHNLLDRVRLVTVGPEKPCPIGDMVFHFFPVCHSIIEGYGLGVETPAGRVVHTGDFKIDPDPIDGHFTDLEAFRGFAQEDGVDLLLSDSTNIEREGFSVSEREIQTTFTRIFSQAKGRVIITLFSSHIQRIQQVFDIAARFGRKVAVSGRSLMHNVDLARELGYLRILGGTYVDAADIGGMADENVVLLVTGSQGEPFSALSRIASGEHKLLDIHPGDTVIMSSRFIPGNTRAITRLINNLYRLGAEVYYDKVQAIHASGHAHREELRLMLQTVRPRHFVPVHGEYRHLVKHSRLAVECGVPPECSLILEDGDPLTLTRDGVRREAHINVESVLVDGKGVGDVGQSVLRERHILGGEGMVVVVMVVDENIWEILVGPDIVSKGFVFEQHYNHVLEDAKCIILDLFENIPPGDVTYLQDRIRSTLRRFFRKVLERDPVVVPMVTVV</sequence>
<proteinExistence type="inferred from homology"/>
<evidence type="ECO:0000256" key="12">
    <source>
        <dbReference type="PIRSR" id="PIRSR004803-3"/>
    </source>
</evidence>
<protein>
    <recommendedName>
        <fullName evidence="9">Ribonuclease J</fullName>
        <shortName evidence="9">RNase J</shortName>
        <ecNumber evidence="9">3.1.-.-</ecNumber>
    </recommendedName>
</protein>
<keyword evidence="9" id="KW-0698">rRNA processing</keyword>
<dbReference type="PANTHER" id="PTHR43694">
    <property type="entry name" value="RIBONUCLEASE J"/>
    <property type="match status" value="1"/>
</dbReference>
<dbReference type="HAMAP" id="MF_01491">
    <property type="entry name" value="RNase_J_bact"/>
    <property type="match status" value="1"/>
</dbReference>
<comment type="cofactor">
    <cofactor evidence="12">
        <name>Zn(2+)</name>
        <dbReference type="ChEBI" id="CHEBI:29105"/>
    </cofactor>
    <text evidence="12">Binds 2 Zn(2+) ions per subunit. It is not clear if Zn(2+) or Mg(2+) is physiologically important.</text>
</comment>
<dbReference type="Pfam" id="PF07521">
    <property type="entry name" value="RMMBL"/>
    <property type="match status" value="1"/>
</dbReference>
<evidence type="ECO:0000256" key="2">
    <source>
        <dbReference type="ARBA" id="ARBA00022722"/>
    </source>
</evidence>
<dbReference type="InterPro" id="IPR011108">
    <property type="entry name" value="RMMBL"/>
</dbReference>
<dbReference type="Pfam" id="PF12706">
    <property type="entry name" value="Lactamase_B_2"/>
    <property type="match status" value="1"/>
</dbReference>
<dbReference type="GO" id="GO:0004534">
    <property type="term" value="F:5'-3' RNA exonuclease activity"/>
    <property type="evidence" value="ECO:0007669"/>
    <property type="project" value="UniProtKB-UniRule"/>
</dbReference>
<dbReference type="PROSITE" id="PS01292">
    <property type="entry name" value="UPF0036"/>
    <property type="match status" value="1"/>
</dbReference>
<dbReference type="InterPro" id="IPR001279">
    <property type="entry name" value="Metallo-B-lactamas"/>
</dbReference>
<evidence type="ECO:0000256" key="7">
    <source>
        <dbReference type="ARBA" id="ARBA00022839"/>
    </source>
</evidence>
<dbReference type="InterPro" id="IPR001587">
    <property type="entry name" value="RNase_J_CS"/>
</dbReference>
<comment type="subcellular location">
    <subcellularLocation>
        <location evidence="9">Cytoplasm</location>
    </subcellularLocation>
</comment>
<dbReference type="Gene3D" id="3.60.15.10">
    <property type="entry name" value="Ribonuclease Z/Hydroxyacylglutathione hydrolase-like"/>
    <property type="match status" value="1"/>
</dbReference>
<keyword evidence="8 9" id="KW-0694">RNA-binding</keyword>
<dbReference type="EMBL" id="CP000112">
    <property type="protein sequence ID" value="ABB37938.1"/>
    <property type="molecule type" value="Genomic_DNA"/>
</dbReference>
<evidence type="ECO:0000313" key="15">
    <source>
        <dbReference type="Proteomes" id="UP000002710"/>
    </source>
</evidence>
<feature type="binding site" evidence="9 11">
    <location>
        <begin position="366"/>
        <end position="370"/>
    </location>
    <ligand>
        <name>substrate</name>
    </ligand>
</feature>
<dbReference type="Proteomes" id="UP000002710">
    <property type="component" value="Chromosome"/>
</dbReference>
<feature type="active site" description="Proton donor" evidence="10">
    <location>
        <position position="197"/>
    </location>
</feature>
<evidence type="ECO:0000256" key="1">
    <source>
        <dbReference type="ARBA" id="ARBA00022490"/>
    </source>
</evidence>
<organism evidence="14 15">
    <name type="scientific">Oleidesulfovibrio alaskensis (strain ATCC BAA-1058 / DSM 17464 / G20)</name>
    <name type="common">Desulfovibrio alaskensis</name>
    <dbReference type="NCBI Taxonomy" id="207559"/>
    <lineage>
        <taxon>Bacteria</taxon>
        <taxon>Pseudomonadati</taxon>
        <taxon>Thermodesulfobacteriota</taxon>
        <taxon>Desulfovibrionia</taxon>
        <taxon>Desulfovibrionales</taxon>
        <taxon>Desulfovibrionaceae</taxon>
        <taxon>Oleidesulfovibrio</taxon>
    </lineage>
</organism>
<evidence type="ECO:0000313" key="14">
    <source>
        <dbReference type="EMBL" id="ABB37938.1"/>
    </source>
</evidence>
<evidence type="ECO:0000256" key="6">
    <source>
        <dbReference type="ARBA" id="ARBA00022833"/>
    </source>
</evidence>
<dbReference type="HOGENOM" id="CLU_008727_3_1_7"/>
<feature type="binding site" evidence="12">
    <location>
        <position position="49"/>
    </location>
    <ligand>
        <name>Ca(2+)</name>
        <dbReference type="ChEBI" id="CHEBI:29108"/>
    </ligand>
</feature>
<dbReference type="InterPro" id="IPR030854">
    <property type="entry name" value="RNase_J_bac"/>
</dbReference>
<dbReference type="STRING" id="207559.Dde_1137"/>
<keyword evidence="5 9" id="KW-0378">Hydrolase</keyword>
<evidence type="ECO:0000256" key="5">
    <source>
        <dbReference type="ARBA" id="ARBA00022801"/>
    </source>
</evidence>
<dbReference type="AlphaFoldDB" id="Q313F8"/>
<feature type="binding site" evidence="12">
    <location>
        <position position="445"/>
    </location>
    <ligand>
        <name>Ca(2+)</name>
        <dbReference type="ChEBI" id="CHEBI:29108"/>
    </ligand>
</feature>
<keyword evidence="4 9" id="KW-0255">Endonuclease</keyword>
<dbReference type="EC" id="3.1.-.-" evidence="9"/>
<keyword evidence="15" id="KW-1185">Reference proteome</keyword>
<feature type="binding site" evidence="11">
    <location>
        <begin position="234"/>
        <end position="236"/>
    </location>
    <ligand>
        <name>substrate</name>
    </ligand>
</feature>
<feature type="binding site" evidence="12">
    <location>
        <position position="78"/>
    </location>
    <ligand>
        <name>Zn(2+)</name>
        <dbReference type="ChEBI" id="CHEBI:29105"/>
        <label>2</label>
        <note>catalytic</note>
    </ligand>
</feature>
<feature type="binding site" evidence="12">
    <location>
        <position position="76"/>
    </location>
    <ligand>
        <name>Zn(2+)</name>
        <dbReference type="ChEBI" id="CHEBI:29105"/>
        <label>1</label>
        <note>catalytic</note>
    </ligand>
</feature>
<dbReference type="PIRSF" id="PIRSF004803">
    <property type="entry name" value="RnjA"/>
    <property type="match status" value="1"/>
</dbReference>
<evidence type="ECO:0000256" key="8">
    <source>
        <dbReference type="ARBA" id="ARBA00022884"/>
    </source>
</evidence>
<keyword evidence="3 12" id="KW-0479">Metal-binding</keyword>
<dbReference type="InterPro" id="IPR041636">
    <property type="entry name" value="RNase_J_C"/>
</dbReference>
<name>Q313F8_OLEA2</name>
<evidence type="ECO:0000256" key="3">
    <source>
        <dbReference type="ARBA" id="ARBA00022723"/>
    </source>
</evidence>
<dbReference type="InterPro" id="IPR036866">
    <property type="entry name" value="RibonucZ/Hydroxyglut_hydro"/>
</dbReference>
<dbReference type="RefSeq" id="WP_011367163.1">
    <property type="nucleotide sequence ID" value="NC_007519.1"/>
</dbReference>
<dbReference type="Pfam" id="PF17770">
    <property type="entry name" value="RNase_J_C"/>
    <property type="match status" value="1"/>
</dbReference>
<dbReference type="PANTHER" id="PTHR43694:SF1">
    <property type="entry name" value="RIBONUCLEASE J"/>
    <property type="match status" value="1"/>
</dbReference>
<dbReference type="SMART" id="SM00849">
    <property type="entry name" value="Lactamase_B"/>
    <property type="match status" value="1"/>
</dbReference>
<evidence type="ECO:0000256" key="4">
    <source>
        <dbReference type="ARBA" id="ARBA00022759"/>
    </source>
</evidence>
<dbReference type="NCBIfam" id="TIGR00649">
    <property type="entry name" value="MG423"/>
    <property type="match status" value="1"/>
</dbReference>
<feature type="binding site" evidence="12">
    <location>
        <position position="142"/>
    </location>
    <ligand>
        <name>Zn(2+)</name>
        <dbReference type="ChEBI" id="CHEBI:29105"/>
        <label>1</label>
        <note>catalytic</note>
    </ligand>
</feature>
<keyword evidence="1 9" id="KW-0963">Cytoplasm</keyword>
<evidence type="ECO:0000256" key="9">
    <source>
        <dbReference type="HAMAP-Rule" id="MF_01491"/>
    </source>
</evidence>
<dbReference type="Pfam" id="PF22505">
    <property type="entry name" value="RNase_J_b_CASP"/>
    <property type="match status" value="1"/>
</dbReference>
<feature type="active site" description="Proton acceptor" evidence="10">
    <location>
        <position position="370"/>
    </location>
</feature>
<dbReference type="eggNOG" id="COG0595">
    <property type="taxonomic scope" value="Bacteria"/>
</dbReference>
<keyword evidence="7 9" id="KW-0269">Exonuclease</keyword>
<keyword evidence="2 9" id="KW-0540">Nuclease</keyword>
<evidence type="ECO:0000256" key="10">
    <source>
        <dbReference type="PIRSR" id="PIRSR004803-1"/>
    </source>
</evidence>
<comment type="cofactor">
    <cofactor evidence="12">
        <name>Ca(2+)</name>
        <dbReference type="ChEBI" id="CHEBI:29108"/>
    </cofactor>
    <text evidence="12">Binds 1 Ca(2+) cation per subunit. Seen in 1 crystal structure, it is not clear if it is physiologically important.</text>
</comment>
<dbReference type="Gene3D" id="3.40.50.10710">
    <property type="entry name" value="Metallo-hydrolase/oxidoreductase"/>
    <property type="match status" value="1"/>
</dbReference>
<evidence type="ECO:0000259" key="13">
    <source>
        <dbReference type="SMART" id="SM00849"/>
    </source>
</evidence>
<dbReference type="KEGG" id="dde:Dde_1137"/>
<dbReference type="CDD" id="cd07714">
    <property type="entry name" value="RNaseJ_MBL-fold"/>
    <property type="match status" value="1"/>
</dbReference>
<keyword evidence="6 12" id="KW-0862">Zinc</keyword>
<feature type="binding site" evidence="12">
    <location>
        <position position="79"/>
    </location>
    <ligand>
        <name>Zn(2+)</name>
        <dbReference type="ChEBI" id="CHEBI:29105"/>
        <label>2</label>
        <note>catalytic</note>
    </ligand>
</feature>
<feature type="binding site" evidence="12">
    <location>
        <position position="51"/>
    </location>
    <ligand>
        <name>Ca(2+)</name>
        <dbReference type="ChEBI" id="CHEBI:29108"/>
    </ligand>
</feature>
<dbReference type="InterPro" id="IPR042173">
    <property type="entry name" value="RNase_J_2"/>
</dbReference>
<keyword evidence="12" id="KW-0106">Calcium</keyword>
<dbReference type="Gene3D" id="3.10.20.580">
    <property type="match status" value="1"/>
</dbReference>
<dbReference type="GO" id="GO:0008270">
    <property type="term" value="F:zinc ion binding"/>
    <property type="evidence" value="ECO:0007669"/>
    <property type="project" value="InterPro"/>
</dbReference>
<feature type="binding site" evidence="12">
    <location>
        <position position="392"/>
    </location>
    <ligand>
        <name>Zn(2+)</name>
        <dbReference type="ChEBI" id="CHEBI:29105"/>
        <label>1</label>
        <note>catalytic</note>
    </ligand>
</feature>
<comment type="subunit">
    <text evidence="9">Homodimer, may be a subunit of the RNA degradosome.</text>
</comment>
<dbReference type="GO" id="GO:0004521">
    <property type="term" value="F:RNA endonuclease activity"/>
    <property type="evidence" value="ECO:0007669"/>
    <property type="project" value="UniProtKB-UniRule"/>
</dbReference>
<dbReference type="GO" id="GO:0006364">
    <property type="term" value="P:rRNA processing"/>
    <property type="evidence" value="ECO:0007669"/>
    <property type="project" value="UniProtKB-UniRule"/>
</dbReference>
<feature type="domain" description="Metallo-beta-lactamase" evidence="13">
    <location>
        <begin position="21"/>
        <end position="217"/>
    </location>
</feature>
<feature type="binding site" evidence="12">
    <location>
        <position position="164"/>
    </location>
    <ligand>
        <name>Zn(2+)</name>
        <dbReference type="ChEBI" id="CHEBI:29105"/>
        <label>2</label>
        <note>catalytic</note>
    </ligand>
</feature>
<accession>Q313F8</accession>
<dbReference type="InterPro" id="IPR055132">
    <property type="entry name" value="RNase_J_b_CASP"/>
</dbReference>
<feature type="binding site" evidence="12">
    <location>
        <position position="74"/>
    </location>
    <ligand>
        <name>Zn(2+)</name>
        <dbReference type="ChEBI" id="CHEBI:29105"/>
        <label>1</label>
        <note>catalytic</note>
    </ligand>
</feature>
<gene>
    <name evidence="9" type="primary">rnj</name>
    <name evidence="14" type="ordered locus">Dde_1137</name>
</gene>
<comment type="similarity">
    <text evidence="9">Belongs to the metallo-beta-lactamase superfamily. RNA-metabolizing metallo-beta-lactamase-like family. Bacterial RNase J subfamily.</text>
</comment>
<dbReference type="GO" id="GO:0005737">
    <property type="term" value="C:cytoplasm"/>
    <property type="evidence" value="ECO:0007669"/>
    <property type="project" value="UniProtKB-SubCell"/>
</dbReference>
<evidence type="ECO:0000256" key="11">
    <source>
        <dbReference type="PIRSR" id="PIRSR004803-2"/>
    </source>
</evidence>
<dbReference type="GO" id="GO:0003723">
    <property type="term" value="F:RNA binding"/>
    <property type="evidence" value="ECO:0007669"/>
    <property type="project" value="UniProtKB-UniRule"/>
</dbReference>